<feature type="region of interest" description="Disordered" evidence="3">
    <location>
        <begin position="1"/>
        <end position="34"/>
    </location>
</feature>
<dbReference type="GO" id="GO:0000712">
    <property type="term" value="P:resolution of meiotic recombination intermediates"/>
    <property type="evidence" value="ECO:0007669"/>
    <property type="project" value="TreeGrafter"/>
</dbReference>
<dbReference type="Pfam" id="PF08585">
    <property type="entry name" value="RMI1_N_C"/>
    <property type="match status" value="1"/>
</dbReference>
<dbReference type="GO" id="GO:0016604">
    <property type="term" value="C:nuclear body"/>
    <property type="evidence" value="ECO:0007669"/>
    <property type="project" value="TreeGrafter"/>
</dbReference>
<dbReference type="GO" id="GO:0000724">
    <property type="term" value="P:double-strand break repair via homologous recombination"/>
    <property type="evidence" value="ECO:0007669"/>
    <property type="project" value="TreeGrafter"/>
</dbReference>
<comment type="similarity">
    <text evidence="1">Belongs to the RMI1 family.</text>
</comment>
<gene>
    <name evidence="6" type="ORF">AAL_06369</name>
</gene>
<dbReference type="InterPro" id="IPR042470">
    <property type="entry name" value="RMI1_N_C_sf"/>
</dbReference>
<accession>A0A167Z4L6</accession>
<dbReference type="InterPro" id="IPR013894">
    <property type="entry name" value="RMI1_OB"/>
</dbReference>
<feature type="compositionally biased region" description="Low complexity" evidence="3">
    <location>
        <begin position="19"/>
        <end position="28"/>
    </location>
</feature>
<comment type="caution">
    <text evidence="6">The sequence shown here is derived from an EMBL/GenBank/DDBJ whole genome shotgun (WGS) entry which is preliminary data.</text>
</comment>
<dbReference type="EMBL" id="AZGY01000016">
    <property type="protein sequence ID" value="KZZ92159.1"/>
    <property type="molecule type" value="Genomic_DNA"/>
</dbReference>
<organism evidence="6 7">
    <name type="scientific">Moelleriella libera RCEF 2490</name>
    <dbReference type="NCBI Taxonomy" id="1081109"/>
    <lineage>
        <taxon>Eukaryota</taxon>
        <taxon>Fungi</taxon>
        <taxon>Dikarya</taxon>
        <taxon>Ascomycota</taxon>
        <taxon>Pezizomycotina</taxon>
        <taxon>Sordariomycetes</taxon>
        <taxon>Hypocreomycetidae</taxon>
        <taxon>Hypocreales</taxon>
        <taxon>Clavicipitaceae</taxon>
        <taxon>Moelleriella</taxon>
    </lineage>
</organism>
<feature type="domain" description="RecQ mediated genome instability protein 1 OB-fold" evidence="4">
    <location>
        <begin position="74"/>
        <end position="236"/>
    </location>
</feature>
<dbReference type="PANTHER" id="PTHR14790">
    <property type="entry name" value="RECQ-MEDIATED GENOME INSTABILITY PROTEIN 1 RMI1"/>
    <property type="match status" value="1"/>
</dbReference>
<dbReference type="Pfam" id="PF21000">
    <property type="entry name" value="RMI1_N_N"/>
    <property type="match status" value="1"/>
</dbReference>
<evidence type="ECO:0000256" key="1">
    <source>
        <dbReference type="ARBA" id="ARBA00006395"/>
    </source>
</evidence>
<dbReference type="STRING" id="1081109.A0A167Z4L6"/>
<evidence type="ECO:0000256" key="2">
    <source>
        <dbReference type="ARBA" id="ARBA00018987"/>
    </source>
</evidence>
<dbReference type="OrthoDB" id="341511at2759"/>
<feature type="compositionally biased region" description="Low complexity" evidence="3">
    <location>
        <begin position="52"/>
        <end position="63"/>
    </location>
</feature>
<dbReference type="GO" id="GO:0031422">
    <property type="term" value="C:RecQ family helicase-topoisomerase III complex"/>
    <property type="evidence" value="ECO:0007669"/>
    <property type="project" value="TreeGrafter"/>
</dbReference>
<protein>
    <recommendedName>
        <fullName evidence="2">RecQ-mediated genome instability protein 1</fullName>
    </recommendedName>
</protein>
<feature type="domain" description="RMI1 N-terminal" evidence="5">
    <location>
        <begin position="10"/>
        <end position="53"/>
    </location>
</feature>
<sequence length="248" mass="26126">MEATLRAHIASQSLPPPSASLLASLTARDPPPPLPALLATAKARLLTADLTASSSSSSSSSSSHAIDGSQLRSFPPDITNATAKCTPLPHDVHAQVVDLENLSLSRWQQIEQLEAVERGETTRGRQIIRVTDEQEQDQAANANANANAHSALPAAAAAAKNDTHRLVVQDGRGSRVYAVELSRVKDIAVGTTSIGCKMLLRAGTVAARGTLLLTPENCLVLGGKIDAWHDAWVRGRMARLKEAVGATT</sequence>
<dbReference type="AlphaFoldDB" id="A0A167Z4L6"/>
<keyword evidence="7" id="KW-1185">Reference proteome</keyword>
<evidence type="ECO:0000313" key="6">
    <source>
        <dbReference type="EMBL" id="KZZ92159.1"/>
    </source>
</evidence>
<dbReference type="Proteomes" id="UP000078544">
    <property type="component" value="Unassembled WGS sequence"/>
</dbReference>
<proteinExistence type="inferred from homology"/>
<reference evidence="6 7" key="1">
    <citation type="journal article" date="2016" name="Genome Biol. Evol.">
        <title>Divergent and convergent evolution of fungal pathogenicity.</title>
        <authorList>
            <person name="Shang Y."/>
            <person name="Xiao G."/>
            <person name="Zheng P."/>
            <person name="Cen K."/>
            <person name="Zhan S."/>
            <person name="Wang C."/>
        </authorList>
    </citation>
    <scope>NUCLEOTIDE SEQUENCE [LARGE SCALE GENOMIC DNA]</scope>
    <source>
        <strain evidence="6 7">RCEF 2490</strain>
    </source>
</reference>
<name>A0A167Z4L6_9HYPO</name>
<dbReference type="InterPro" id="IPR049363">
    <property type="entry name" value="RMI1_N"/>
</dbReference>
<dbReference type="PANTHER" id="PTHR14790:SF15">
    <property type="entry name" value="RECQ-MEDIATED GENOME INSTABILITY PROTEIN 1"/>
    <property type="match status" value="1"/>
</dbReference>
<evidence type="ECO:0000259" key="4">
    <source>
        <dbReference type="Pfam" id="PF08585"/>
    </source>
</evidence>
<evidence type="ECO:0000259" key="5">
    <source>
        <dbReference type="Pfam" id="PF21000"/>
    </source>
</evidence>
<feature type="region of interest" description="Disordered" evidence="3">
    <location>
        <begin position="52"/>
        <end position="78"/>
    </location>
</feature>
<evidence type="ECO:0000313" key="7">
    <source>
        <dbReference type="Proteomes" id="UP000078544"/>
    </source>
</evidence>
<dbReference type="Gene3D" id="2.40.50.770">
    <property type="entry name" value="RecQ-mediated genome instability protein Rmi1, C-terminal domain"/>
    <property type="match status" value="1"/>
</dbReference>
<evidence type="ECO:0000256" key="3">
    <source>
        <dbReference type="SAM" id="MobiDB-lite"/>
    </source>
</evidence>